<keyword evidence="1" id="KW-0812">Transmembrane</keyword>
<protein>
    <submittedName>
        <fullName evidence="2">Uncharacterized protein</fullName>
    </submittedName>
</protein>
<dbReference type="Proteomes" id="UP000765509">
    <property type="component" value="Unassembled WGS sequence"/>
</dbReference>
<evidence type="ECO:0000313" key="2">
    <source>
        <dbReference type="EMBL" id="MBW0517348.1"/>
    </source>
</evidence>
<keyword evidence="1" id="KW-1133">Transmembrane helix</keyword>
<organism evidence="2 3">
    <name type="scientific">Austropuccinia psidii MF-1</name>
    <dbReference type="NCBI Taxonomy" id="1389203"/>
    <lineage>
        <taxon>Eukaryota</taxon>
        <taxon>Fungi</taxon>
        <taxon>Dikarya</taxon>
        <taxon>Basidiomycota</taxon>
        <taxon>Pucciniomycotina</taxon>
        <taxon>Pucciniomycetes</taxon>
        <taxon>Pucciniales</taxon>
        <taxon>Sphaerophragmiaceae</taxon>
        <taxon>Austropuccinia</taxon>
    </lineage>
</organism>
<feature type="transmembrane region" description="Helical" evidence="1">
    <location>
        <begin position="80"/>
        <end position="99"/>
    </location>
</feature>
<gene>
    <name evidence="2" type="ORF">O181_057063</name>
</gene>
<evidence type="ECO:0000256" key="1">
    <source>
        <dbReference type="SAM" id="Phobius"/>
    </source>
</evidence>
<accession>A0A9Q3EEA5</accession>
<keyword evidence="3" id="KW-1185">Reference proteome</keyword>
<evidence type="ECO:0000313" key="3">
    <source>
        <dbReference type="Proteomes" id="UP000765509"/>
    </source>
</evidence>
<proteinExistence type="predicted"/>
<name>A0A9Q3EEA5_9BASI</name>
<reference evidence="2" key="1">
    <citation type="submission" date="2021-03" db="EMBL/GenBank/DDBJ databases">
        <title>Draft genome sequence of rust myrtle Austropuccinia psidii MF-1, a brazilian biotype.</title>
        <authorList>
            <person name="Quecine M.C."/>
            <person name="Pachon D.M.R."/>
            <person name="Bonatelli M.L."/>
            <person name="Correr F.H."/>
            <person name="Franceschini L.M."/>
            <person name="Leite T.F."/>
            <person name="Margarido G.R.A."/>
            <person name="Almeida C.A."/>
            <person name="Ferrarezi J.A."/>
            <person name="Labate C.A."/>
        </authorList>
    </citation>
    <scope>NUCLEOTIDE SEQUENCE</scope>
    <source>
        <strain evidence="2">MF-1</strain>
    </source>
</reference>
<sequence length="102" mass="11449">MSLCNCTQCLTYTTHLPNGPVAGRLISSRNKRKHQQTYLFKAKCNDLQTDSSSMSASESSDVCGLESQDLDVPYNEQESLPFLLAIFICWLHLICALSWNNC</sequence>
<comment type="caution">
    <text evidence="2">The sequence shown here is derived from an EMBL/GenBank/DDBJ whole genome shotgun (WGS) entry which is preliminary data.</text>
</comment>
<keyword evidence="1" id="KW-0472">Membrane</keyword>
<dbReference type="EMBL" id="AVOT02025869">
    <property type="protein sequence ID" value="MBW0517348.1"/>
    <property type="molecule type" value="Genomic_DNA"/>
</dbReference>
<dbReference type="AlphaFoldDB" id="A0A9Q3EEA5"/>